<comment type="caution">
    <text evidence="1">The sequence shown here is derived from an EMBL/GenBank/DDBJ whole genome shotgun (WGS) entry which is preliminary data.</text>
</comment>
<dbReference type="InterPro" id="IPR014710">
    <property type="entry name" value="RmlC-like_jellyroll"/>
</dbReference>
<dbReference type="Pfam" id="PF05962">
    <property type="entry name" value="HutD"/>
    <property type="match status" value="1"/>
</dbReference>
<evidence type="ECO:0008006" key="3">
    <source>
        <dbReference type="Google" id="ProtNLM"/>
    </source>
</evidence>
<keyword evidence="2" id="KW-1185">Reference proteome</keyword>
<dbReference type="Proteomes" id="UP000638981">
    <property type="component" value="Unassembled WGS sequence"/>
</dbReference>
<accession>A0A918WIX4</accession>
<dbReference type="PANTHER" id="PTHR37943:SF1">
    <property type="entry name" value="PROTEIN VES"/>
    <property type="match status" value="1"/>
</dbReference>
<dbReference type="InterPro" id="IPR010282">
    <property type="entry name" value="Uncharacterised_HutD/Ves"/>
</dbReference>
<reference evidence="1" key="2">
    <citation type="submission" date="2020-09" db="EMBL/GenBank/DDBJ databases">
        <authorList>
            <person name="Sun Q."/>
            <person name="Kim S."/>
        </authorList>
    </citation>
    <scope>NUCLEOTIDE SEQUENCE</scope>
    <source>
        <strain evidence="1">KCTC 23310</strain>
    </source>
</reference>
<dbReference type="RefSeq" id="WP_189410652.1">
    <property type="nucleotide sequence ID" value="NZ_BMYJ01000003.1"/>
</dbReference>
<dbReference type="InterPro" id="IPR011051">
    <property type="entry name" value="RmlC_Cupin_sf"/>
</dbReference>
<dbReference type="SUPFAM" id="SSF51182">
    <property type="entry name" value="RmlC-like cupins"/>
    <property type="match status" value="1"/>
</dbReference>
<name>A0A918WIX4_9RHOB</name>
<organism evidence="1 2">
    <name type="scientific">Neogemmobacter tilapiae</name>
    <dbReference type="NCBI Taxonomy" id="875041"/>
    <lineage>
        <taxon>Bacteria</taxon>
        <taxon>Pseudomonadati</taxon>
        <taxon>Pseudomonadota</taxon>
        <taxon>Alphaproteobacteria</taxon>
        <taxon>Rhodobacterales</taxon>
        <taxon>Paracoccaceae</taxon>
        <taxon>Neogemmobacter</taxon>
    </lineage>
</organism>
<dbReference type="EMBL" id="BMYJ01000003">
    <property type="protein sequence ID" value="GHC50661.1"/>
    <property type="molecule type" value="Genomic_DNA"/>
</dbReference>
<proteinExistence type="predicted"/>
<gene>
    <name evidence="1" type="ORF">GCM10007315_11270</name>
</gene>
<dbReference type="PANTHER" id="PTHR37943">
    <property type="entry name" value="PROTEIN VES"/>
    <property type="match status" value="1"/>
</dbReference>
<dbReference type="Gene3D" id="2.60.120.10">
    <property type="entry name" value="Jelly Rolls"/>
    <property type="match status" value="1"/>
</dbReference>
<dbReference type="AlphaFoldDB" id="A0A918WIX4"/>
<sequence length="178" mass="19096">MFEILTPAQFLTSPWRNGGGVTHEIAKAEQDGRWLWRLSVAEVASDGPFSHFPGMARILTVIEGAGMVLDTPDGPLAAQPLHPVGFSGETSVVGRLLNGQIRDLNVIYDPLRVRAEVRLWQGEAVQSHDRGMTGLFALSDGVHANGQTVPEGAMVLGHGFTLQGGQGLLLHLDQQSPT</sequence>
<reference evidence="1" key="1">
    <citation type="journal article" date="2014" name="Int. J. Syst. Evol. Microbiol.">
        <title>Complete genome sequence of Corynebacterium casei LMG S-19264T (=DSM 44701T), isolated from a smear-ripened cheese.</title>
        <authorList>
            <consortium name="US DOE Joint Genome Institute (JGI-PGF)"/>
            <person name="Walter F."/>
            <person name="Albersmeier A."/>
            <person name="Kalinowski J."/>
            <person name="Ruckert C."/>
        </authorList>
    </citation>
    <scope>NUCLEOTIDE SEQUENCE</scope>
    <source>
        <strain evidence="1">KCTC 23310</strain>
    </source>
</reference>
<evidence type="ECO:0000313" key="2">
    <source>
        <dbReference type="Proteomes" id="UP000638981"/>
    </source>
</evidence>
<protein>
    <recommendedName>
        <fullName evidence="3">HutD family protein</fullName>
    </recommendedName>
</protein>
<dbReference type="CDD" id="cd20293">
    <property type="entry name" value="cupin_HutD_N"/>
    <property type="match status" value="1"/>
</dbReference>
<evidence type="ECO:0000313" key="1">
    <source>
        <dbReference type="EMBL" id="GHC50661.1"/>
    </source>
</evidence>